<dbReference type="InterPro" id="IPR029009">
    <property type="entry name" value="ASB_dom_sf"/>
</dbReference>
<dbReference type="InterPro" id="IPR006139">
    <property type="entry name" value="D-isomer_2_OHA_DH_cat_dom"/>
</dbReference>
<dbReference type="InterPro" id="IPR002912">
    <property type="entry name" value="ACT_dom"/>
</dbReference>
<dbReference type="Pfam" id="PF00389">
    <property type="entry name" value="2-Hacid_dh"/>
    <property type="match status" value="1"/>
</dbReference>
<dbReference type="AlphaFoldDB" id="A0A094PNU4"/>
<proteinExistence type="inferred from homology"/>
<accession>A0A094PNU4</accession>
<dbReference type="PROSITE" id="PS51671">
    <property type="entry name" value="ACT"/>
    <property type="match status" value="1"/>
</dbReference>
<evidence type="ECO:0000259" key="7">
    <source>
        <dbReference type="PROSITE" id="PS51671"/>
    </source>
</evidence>
<dbReference type="EMBL" id="JNSJ01000006">
    <property type="protein sequence ID" value="KGA03666.1"/>
    <property type="molecule type" value="Genomic_DNA"/>
</dbReference>
<dbReference type="Gene3D" id="3.30.1330.90">
    <property type="entry name" value="D-3-phosphoglycerate dehydrogenase, domain 3"/>
    <property type="match status" value="1"/>
</dbReference>
<comment type="pathway">
    <text evidence="1">Amino-acid biosynthesis; L-serine biosynthesis; L-serine from 3-phospho-D-glycerate: step 1/3.</text>
</comment>
<name>A0A094PNU4_9ZZZZ</name>
<dbReference type="InterPro" id="IPR006140">
    <property type="entry name" value="D-isomer_DH_NAD-bd"/>
</dbReference>
<organism evidence="8">
    <name type="scientific">freshwater metagenome</name>
    <dbReference type="NCBI Taxonomy" id="449393"/>
    <lineage>
        <taxon>unclassified sequences</taxon>
        <taxon>metagenomes</taxon>
        <taxon>ecological metagenomes</taxon>
    </lineage>
</organism>
<dbReference type="CDD" id="cd04902">
    <property type="entry name" value="ACT_3PGDH-xct"/>
    <property type="match status" value="1"/>
</dbReference>
<dbReference type="InterPro" id="IPR029752">
    <property type="entry name" value="D-isomer_DH_CS1"/>
</dbReference>
<dbReference type="GO" id="GO:0051287">
    <property type="term" value="F:NAD binding"/>
    <property type="evidence" value="ECO:0007669"/>
    <property type="project" value="InterPro"/>
</dbReference>
<evidence type="ECO:0000313" key="8">
    <source>
        <dbReference type="EMBL" id="KGA03666.1"/>
    </source>
</evidence>
<comment type="similarity">
    <text evidence="2">Belongs to the D-isomer specific 2-hydroxyacid dehydrogenase family.</text>
</comment>
<keyword evidence="4" id="KW-0560">Oxidoreductase</keyword>
<dbReference type="Gene3D" id="3.40.50.720">
    <property type="entry name" value="NAD(P)-binding Rossmann-like Domain"/>
    <property type="match status" value="2"/>
</dbReference>
<dbReference type="InterPro" id="IPR045865">
    <property type="entry name" value="ACT-like_dom_sf"/>
</dbReference>
<protein>
    <recommendedName>
        <fullName evidence="3">phosphoglycerate dehydrogenase</fullName>
        <ecNumber evidence="3">1.1.1.95</ecNumber>
    </recommendedName>
</protein>
<dbReference type="InterPro" id="IPR006236">
    <property type="entry name" value="PGDH"/>
</dbReference>
<dbReference type="FunFam" id="3.40.50.720:FF:000021">
    <property type="entry name" value="D-3-phosphoglycerate dehydrogenase"/>
    <property type="match status" value="1"/>
</dbReference>
<dbReference type="GO" id="GO:0004617">
    <property type="term" value="F:phosphoglycerate dehydrogenase activity"/>
    <property type="evidence" value="ECO:0007669"/>
    <property type="project" value="UniProtKB-EC"/>
</dbReference>
<dbReference type="SUPFAM" id="SSF51735">
    <property type="entry name" value="NAD(P)-binding Rossmann-fold domains"/>
    <property type="match status" value="1"/>
</dbReference>
<dbReference type="GO" id="GO:0006564">
    <property type="term" value="P:L-serine biosynthetic process"/>
    <property type="evidence" value="ECO:0007669"/>
    <property type="project" value="InterPro"/>
</dbReference>
<dbReference type="PROSITE" id="PS00065">
    <property type="entry name" value="D_2_HYDROXYACID_DH_1"/>
    <property type="match status" value="1"/>
</dbReference>
<dbReference type="PROSITE" id="PS00670">
    <property type="entry name" value="D_2_HYDROXYACID_DH_2"/>
    <property type="match status" value="1"/>
</dbReference>
<dbReference type="SUPFAM" id="SSF143548">
    <property type="entry name" value="Serine metabolism enzymes domain"/>
    <property type="match status" value="1"/>
</dbReference>
<dbReference type="PANTHER" id="PTHR42938:SF47">
    <property type="entry name" value="HYDROXYPYRUVATE REDUCTASE"/>
    <property type="match status" value="1"/>
</dbReference>
<dbReference type="NCBIfam" id="TIGR01327">
    <property type="entry name" value="PGDH"/>
    <property type="match status" value="1"/>
</dbReference>
<reference evidence="8" key="1">
    <citation type="submission" date="2014-05" db="EMBL/GenBank/DDBJ databases">
        <title>Key roles for freshwater Actinobacteria revealed by deep metagenomic sequencing.</title>
        <authorList>
            <person name="Ghai R."/>
            <person name="Mizuno C.M."/>
            <person name="Picazo A."/>
            <person name="Camacho A."/>
            <person name="Rodriguez-Valera F."/>
        </authorList>
    </citation>
    <scope>NUCLEOTIDE SEQUENCE</scope>
</reference>
<dbReference type="Pfam" id="PF19304">
    <property type="entry name" value="PGDH_inter"/>
    <property type="match status" value="1"/>
</dbReference>
<feature type="domain" description="ACT" evidence="7">
    <location>
        <begin position="465"/>
        <end position="539"/>
    </location>
</feature>
<gene>
    <name evidence="8" type="ORF">GM49_0880</name>
</gene>
<evidence type="ECO:0000256" key="6">
    <source>
        <dbReference type="ARBA" id="ARBA00048731"/>
    </source>
</evidence>
<comment type="caution">
    <text evidence="8">The sequence shown here is derived from an EMBL/GenBank/DDBJ whole genome shotgun (WGS) entry which is preliminary data.</text>
</comment>
<evidence type="ECO:0000256" key="2">
    <source>
        <dbReference type="ARBA" id="ARBA00005854"/>
    </source>
</evidence>
<dbReference type="CDD" id="cd12173">
    <property type="entry name" value="PGDH_4"/>
    <property type="match status" value="1"/>
</dbReference>
<evidence type="ECO:0000256" key="5">
    <source>
        <dbReference type="ARBA" id="ARBA00023027"/>
    </source>
</evidence>
<keyword evidence="5" id="KW-0520">NAD</keyword>
<dbReference type="PANTHER" id="PTHR42938">
    <property type="entry name" value="FORMATE DEHYDROGENASE 1"/>
    <property type="match status" value="1"/>
</dbReference>
<dbReference type="Pfam" id="PF02826">
    <property type="entry name" value="2-Hacid_dh_C"/>
    <property type="match status" value="1"/>
</dbReference>
<dbReference type="InterPro" id="IPR045626">
    <property type="entry name" value="PGDH_ASB_dom"/>
</dbReference>
<dbReference type="FunFam" id="3.30.70.260:FF:000008">
    <property type="entry name" value="D-3-phosphoglycerate dehydrogenase, chloroplastic"/>
    <property type="match status" value="1"/>
</dbReference>
<dbReference type="SUPFAM" id="SSF52283">
    <property type="entry name" value="Formate/glycerate dehydrogenase catalytic domain-like"/>
    <property type="match status" value="1"/>
</dbReference>
<dbReference type="Gene3D" id="3.30.70.260">
    <property type="match status" value="1"/>
</dbReference>
<dbReference type="SUPFAM" id="SSF55021">
    <property type="entry name" value="ACT-like"/>
    <property type="match status" value="1"/>
</dbReference>
<evidence type="ECO:0000256" key="4">
    <source>
        <dbReference type="ARBA" id="ARBA00023002"/>
    </source>
</evidence>
<dbReference type="EC" id="1.1.1.95" evidence="3"/>
<comment type="catalytic activity">
    <reaction evidence="6">
        <text>(2R)-3-phosphoglycerate + NAD(+) = 3-phosphooxypyruvate + NADH + H(+)</text>
        <dbReference type="Rhea" id="RHEA:12641"/>
        <dbReference type="ChEBI" id="CHEBI:15378"/>
        <dbReference type="ChEBI" id="CHEBI:18110"/>
        <dbReference type="ChEBI" id="CHEBI:57540"/>
        <dbReference type="ChEBI" id="CHEBI:57945"/>
        <dbReference type="ChEBI" id="CHEBI:58272"/>
        <dbReference type="EC" id="1.1.1.95"/>
    </reaction>
</comment>
<evidence type="ECO:0000256" key="1">
    <source>
        <dbReference type="ARBA" id="ARBA00005216"/>
    </source>
</evidence>
<dbReference type="InterPro" id="IPR036291">
    <property type="entry name" value="NAD(P)-bd_dom_sf"/>
</dbReference>
<dbReference type="UniPathway" id="UPA00135">
    <property type="reaction ID" value="UER00196"/>
</dbReference>
<dbReference type="Pfam" id="PF01842">
    <property type="entry name" value="ACT"/>
    <property type="match status" value="1"/>
</dbReference>
<dbReference type="InterPro" id="IPR029753">
    <property type="entry name" value="D-isomer_DH_CS"/>
</dbReference>
<evidence type="ECO:0000256" key="3">
    <source>
        <dbReference type="ARBA" id="ARBA00013143"/>
    </source>
</evidence>
<sequence>MITRKVLPRVAKPVVLIAEELSPATLEALGPDFEVRNCDGADRGQLLAALAAGVDAVLIRSATKMDAEAIAAAKGLKVIARAGVGLDNVDIPAATAAGVMVVNAPTSNIVSAAELAISLLLASARFISPAHAALRNGKWARSKYTGAELFEKTLGIVGFGRIGQLVASRMQAFGMDVVAYDPYLQPARAAQLGVRLVELDELLKISDFITIHLPKTKETANLIGVEALKKVKPAVRIINAARGGVLDEAALYDALKEGRVAGAGLDVYVTEPCTDSPLFTLDNVVATPHLGASTDEAQERAGIAVAVSVRKALSGELVPDAVNVKGGAIHQDIRPSLPLVEKMAQIATAIAGELPVSMEVQVRGDIAGHDSSVLATSALKGALIATGAEDITYVNTPALAEERGISASVNTDPESPEYRSMISLHAALNDGRSVVVNGTLMGIRKVEKIIAIDAFDLDLAPTENLLFLRYTDRPGVVGTVGNALGKANINIAGMQVARDEAGGEALMALTVDSAVGASVLADLKKETGSKLVQTVSLIG</sequence>